<reference evidence="16 17" key="1">
    <citation type="submission" date="2016-09" db="EMBL/GenBank/DDBJ databases">
        <title>Extensive genetic diversity and differential bi-allelic expression allows diatom success in the polar Southern Ocean.</title>
        <authorList>
            <consortium name="DOE Joint Genome Institute"/>
            <person name="Mock T."/>
            <person name="Otillar R.P."/>
            <person name="Strauss J."/>
            <person name="Dupont C."/>
            <person name="Frickenhaus S."/>
            <person name="Maumus F."/>
            <person name="Mcmullan M."/>
            <person name="Sanges R."/>
            <person name="Schmutz J."/>
            <person name="Toseland A."/>
            <person name="Valas R."/>
            <person name="Veluchamy A."/>
            <person name="Ward B.J."/>
            <person name="Allen A."/>
            <person name="Barry K."/>
            <person name="Falciatore A."/>
            <person name="Ferrante M."/>
            <person name="Fortunato A.E."/>
            <person name="Gloeckner G."/>
            <person name="Gruber A."/>
            <person name="Hipkin R."/>
            <person name="Janech M."/>
            <person name="Kroth P."/>
            <person name="Leese F."/>
            <person name="Lindquist E."/>
            <person name="Lyon B.R."/>
            <person name="Martin J."/>
            <person name="Mayer C."/>
            <person name="Parker M."/>
            <person name="Quesneville H."/>
            <person name="Raymond J."/>
            <person name="Uhlig C."/>
            <person name="Valentin K.U."/>
            <person name="Worden A.Z."/>
            <person name="Armbrust E.V."/>
            <person name="Bowler C."/>
            <person name="Green B."/>
            <person name="Moulton V."/>
            <person name="Van Oosterhout C."/>
            <person name="Grigoriev I."/>
        </authorList>
    </citation>
    <scope>NUCLEOTIDE SEQUENCE [LARGE SCALE GENOMIC DNA]</scope>
    <source>
        <strain evidence="16 17">CCMP1102</strain>
    </source>
</reference>
<evidence type="ECO:0000256" key="3">
    <source>
        <dbReference type="ARBA" id="ARBA00022448"/>
    </source>
</evidence>
<dbReference type="Pfam" id="PF00005">
    <property type="entry name" value="ABC_tran"/>
    <property type="match status" value="2"/>
</dbReference>
<protein>
    <submittedName>
        <fullName evidence="16">ATP-binding cassette transporter</fullName>
    </submittedName>
</protein>
<feature type="region of interest" description="Disordered" evidence="12">
    <location>
        <begin position="1469"/>
        <end position="1511"/>
    </location>
</feature>
<feature type="transmembrane region" description="Helical" evidence="13">
    <location>
        <begin position="324"/>
        <end position="345"/>
    </location>
</feature>
<feature type="transmembrane region" description="Helical" evidence="13">
    <location>
        <begin position="93"/>
        <end position="117"/>
    </location>
</feature>
<dbReference type="PROSITE" id="PS00211">
    <property type="entry name" value="ABC_TRANSPORTER_1"/>
    <property type="match status" value="2"/>
</dbReference>
<dbReference type="KEGG" id="fcy:FRACYDRAFT_244201"/>
<feature type="domain" description="ABC transporter" evidence="14">
    <location>
        <begin position="495"/>
        <end position="744"/>
    </location>
</feature>
<dbReference type="CDD" id="cd03249">
    <property type="entry name" value="ABC_MTABC3_MDL1_MDL2"/>
    <property type="match status" value="2"/>
</dbReference>
<keyword evidence="4 13" id="KW-0812">Transmembrane</keyword>
<dbReference type="PANTHER" id="PTHR43394">
    <property type="entry name" value="ATP-DEPENDENT PERMEASE MDL1, MITOCHONDRIAL"/>
    <property type="match status" value="1"/>
</dbReference>
<dbReference type="SMART" id="SM00382">
    <property type="entry name" value="AAA"/>
    <property type="match status" value="2"/>
</dbReference>
<dbReference type="InterPro" id="IPR011527">
    <property type="entry name" value="ABC1_TM_dom"/>
</dbReference>
<evidence type="ECO:0000256" key="8">
    <source>
        <dbReference type="ARBA" id="ARBA00022967"/>
    </source>
</evidence>
<evidence type="ECO:0000259" key="14">
    <source>
        <dbReference type="PROSITE" id="PS50893"/>
    </source>
</evidence>
<dbReference type="GO" id="GO:0015421">
    <property type="term" value="F:ABC-type oligopeptide transporter activity"/>
    <property type="evidence" value="ECO:0007669"/>
    <property type="project" value="TreeGrafter"/>
</dbReference>
<evidence type="ECO:0000256" key="4">
    <source>
        <dbReference type="ARBA" id="ARBA00022692"/>
    </source>
</evidence>
<feature type="transmembrane region" description="Helical" evidence="13">
    <location>
        <begin position="1381"/>
        <end position="1400"/>
    </location>
</feature>
<feature type="compositionally biased region" description="Basic and acidic residues" evidence="12">
    <location>
        <begin position="58"/>
        <end position="71"/>
    </location>
</feature>
<keyword evidence="3" id="KW-0813">Transport</keyword>
<keyword evidence="10 13" id="KW-0472">Membrane</keyword>
<keyword evidence="11" id="KW-0325">Glycoprotein</keyword>
<dbReference type="GO" id="GO:0005524">
    <property type="term" value="F:ATP binding"/>
    <property type="evidence" value="ECO:0007669"/>
    <property type="project" value="UniProtKB-KW"/>
</dbReference>
<keyword evidence="7 16" id="KW-0067">ATP-binding</keyword>
<dbReference type="InParanoid" id="A0A1E7F415"/>
<feature type="transmembrane region" description="Helical" evidence="13">
    <location>
        <begin position="1127"/>
        <end position="1151"/>
    </location>
</feature>
<dbReference type="Gene3D" id="1.20.1560.10">
    <property type="entry name" value="ABC transporter type 1, transmembrane domain"/>
    <property type="match status" value="3"/>
</dbReference>
<feature type="region of interest" description="Disordered" evidence="12">
    <location>
        <begin position="24"/>
        <end position="72"/>
    </location>
</feature>
<feature type="transmembrane region" description="Helical" evidence="13">
    <location>
        <begin position="1275"/>
        <end position="1308"/>
    </location>
</feature>
<organism evidence="16 17">
    <name type="scientific">Fragilariopsis cylindrus CCMP1102</name>
    <dbReference type="NCBI Taxonomy" id="635003"/>
    <lineage>
        <taxon>Eukaryota</taxon>
        <taxon>Sar</taxon>
        <taxon>Stramenopiles</taxon>
        <taxon>Ochrophyta</taxon>
        <taxon>Bacillariophyta</taxon>
        <taxon>Bacillariophyceae</taxon>
        <taxon>Bacillariophycidae</taxon>
        <taxon>Bacillariales</taxon>
        <taxon>Bacillariaceae</taxon>
        <taxon>Fragilariopsis</taxon>
    </lineage>
</organism>
<keyword evidence="6" id="KW-0547">Nucleotide-binding</keyword>
<dbReference type="Pfam" id="PF00664">
    <property type="entry name" value="ABC_membrane"/>
    <property type="match status" value="2"/>
</dbReference>
<keyword evidence="17" id="KW-1185">Reference proteome</keyword>
<evidence type="ECO:0000256" key="2">
    <source>
        <dbReference type="ARBA" id="ARBA00007577"/>
    </source>
</evidence>
<evidence type="ECO:0000256" key="12">
    <source>
        <dbReference type="SAM" id="MobiDB-lite"/>
    </source>
</evidence>
<evidence type="ECO:0000256" key="13">
    <source>
        <dbReference type="SAM" id="Phobius"/>
    </source>
</evidence>
<dbReference type="InterPro" id="IPR036640">
    <property type="entry name" value="ABC1_TM_sf"/>
</dbReference>
<dbReference type="Gene3D" id="3.40.50.300">
    <property type="entry name" value="P-loop containing nucleotide triphosphate hydrolases"/>
    <property type="match status" value="2"/>
</dbReference>
<dbReference type="FunFam" id="3.40.50.300:FF:000205">
    <property type="entry name" value="ABC transporter B family member 4"/>
    <property type="match status" value="1"/>
</dbReference>
<sequence length="1511" mass="165835">MGGGGQEAEVLVTIADNVDVDVEEVSSDSDFEPVVGKFGTGASGGGEDNGGNNANNNNKKDKDKKDKDKANKAATTSETLSFVFHDGELKTKLIFTIGFLAAIGNGLVYPAIAFIFAKSFTDIGSATSNGLDPIKRIAFWLMGIGVYALIIGTIQTMCFEICSYKGTNHLKKEWFYSLLRQDSSYFDVYNISGIANTLNPQSNKYRRGLGRKFGEGVQFFTTGVGGVVYALYAEWRVALVVLSFCPVIGFFAMNVVKLNQTKSERSAQAYSSAGSIAYSTVSGIKTVLSLNACTKIITEYKKATQHAFVIATGTLIKQGFVNGMMLGSFLIMYIILTLYGCYLIYIDVQNTGCDPSGGVTTNITCRSSGPDVFGAMLGIAFAAQGIGQVGTFLETFSTAKVAAGQALTSIRRIPGEGKSASEEIIYHVEDKKDKKKDNGNDDTNSVSSGRNSSIAFDESIETPKGRIKAILPPYEINSLSDKGLSPNPKDVQGNIQFNNVIFNYPTRPSHQILNGLSIQIKEGSTIAFVGPSGGGKSTIVKLLERFYDPINGTITLDGINIRDLNVKYLRGLLGYVGQEPQLFATTIAKNIEYGISKSSQSNSSGEEIQTQIENAAKLANAHDFIMSLPDQYETHVGDKGSQLSGGQKQRIAIARVLVGNPKILLLDEATSALDSQSELIVQEALENIISDKLNKRTTIIIAHRLSTIRNADTIAVVMGGVIVETGTHDELMSQDDTYYKKLVDTQSKAMAEGNGTNGMMKKNSIISSSGGPPPTSLSLLTKSESQLGFDRVPMKFHESGAQPLIVFRNVSFSYPTRPNKLILDRFKLKIYKGETIGLCGISGGGKSTVMGLIERFYDPNEGKVEYFGTNIQQINVKWYRDQIGYVGQEPILFDATIADNIAYGCDDDNDDGSKISREQIIEAAKQANAYDFIMNFPDNFDTMINGGSNTQLSGGQKQRIAIARAILKQPEILLLDEATSALDNESESIVQEALNKLMEDNNRTCIVIAHRLATIRNADRIAFIGDGRVKEIGSHDELMDKPKGFYKRLVEAQGRTASTLLLDGMLSSSSSTKKKTTTKKKGSKQLDDDEDNADEKSNNDDDGNDEKDELSAFNLARARKLASPDAFYLLAGALGALMAGSVFPSWGLLFAQTIDLLYVRIYACTDELLSTTIYDTCEDYWSYESDRMQDQSFTLSAYWAILVCVCVIGNMLTFWGFGNASERMNRRVRDWTFHSLIRQEVSFFDQRSVGKITSELQEDATRIQTFTGDPIRSLLIALSSVLTGLILSFIYMWPFALLAVACIPLMGFATNLEMKSMYGEDEGVETVKEETTSPSGIAVETLLNMGTVSALTMEEERFNMFKEALDNSDEHYIRDGFRQGVLAGLSMFIQQWINALQMYWGGWLLFNYSNQFGFNDFLTSNFAILFSLFGLGAAFQDIADRKETEKSAARIFSLLDRVSSIDPLSEEGKILDTSGDMPMKSQRTLSIKRKSSTKKMTKQQKRESSMEDVDE</sequence>
<feature type="transmembrane region" description="Helical" evidence="13">
    <location>
        <begin position="213"/>
        <end position="232"/>
    </location>
</feature>
<dbReference type="PROSITE" id="PS50929">
    <property type="entry name" value="ABC_TM1F"/>
    <property type="match status" value="2"/>
</dbReference>
<dbReference type="SUPFAM" id="SSF90123">
    <property type="entry name" value="ABC transporter transmembrane region"/>
    <property type="match status" value="2"/>
</dbReference>
<evidence type="ECO:0000256" key="5">
    <source>
        <dbReference type="ARBA" id="ARBA00022737"/>
    </source>
</evidence>
<dbReference type="CDD" id="cd18577">
    <property type="entry name" value="ABC_6TM_Pgp_ABCB1_D1_like"/>
    <property type="match status" value="1"/>
</dbReference>
<feature type="compositionally biased region" description="Gly residues" evidence="12">
    <location>
        <begin position="38"/>
        <end position="49"/>
    </location>
</feature>
<keyword evidence="8" id="KW-1278">Translocase</keyword>
<dbReference type="FunFam" id="3.40.50.300:FF:000479">
    <property type="entry name" value="Multidrug resistance protein 1A"/>
    <property type="match status" value="1"/>
</dbReference>
<name>A0A1E7F415_9STRA</name>
<evidence type="ECO:0000313" key="16">
    <source>
        <dbReference type="EMBL" id="OEU12938.1"/>
    </source>
</evidence>
<feature type="compositionally biased region" description="Polar residues" evidence="12">
    <location>
        <begin position="443"/>
        <end position="454"/>
    </location>
</feature>
<evidence type="ECO:0000256" key="9">
    <source>
        <dbReference type="ARBA" id="ARBA00022989"/>
    </source>
</evidence>
<dbReference type="SUPFAM" id="SSF52540">
    <property type="entry name" value="P-loop containing nucleoside triphosphate hydrolases"/>
    <property type="match status" value="2"/>
</dbReference>
<dbReference type="InterPro" id="IPR003439">
    <property type="entry name" value="ABC_transporter-like_ATP-bd"/>
</dbReference>
<feature type="region of interest" description="Disordered" evidence="12">
    <location>
        <begin position="429"/>
        <end position="457"/>
    </location>
</feature>
<comment type="similarity">
    <text evidence="2">Belongs to the ABC transporter superfamily. ABCB family. Multidrug resistance exporter (TC 3.A.1.201) subfamily.</text>
</comment>
<evidence type="ECO:0000256" key="7">
    <source>
        <dbReference type="ARBA" id="ARBA00022840"/>
    </source>
</evidence>
<feature type="transmembrane region" description="Helical" evidence="13">
    <location>
        <begin position="137"/>
        <end position="162"/>
    </location>
</feature>
<feature type="transmembrane region" description="Helical" evidence="13">
    <location>
        <begin position="238"/>
        <end position="256"/>
    </location>
</feature>
<feature type="region of interest" description="Disordered" evidence="12">
    <location>
        <begin position="1068"/>
        <end position="1106"/>
    </location>
</feature>
<dbReference type="GO" id="GO:0016887">
    <property type="term" value="F:ATP hydrolysis activity"/>
    <property type="evidence" value="ECO:0007669"/>
    <property type="project" value="InterPro"/>
</dbReference>
<evidence type="ECO:0000256" key="10">
    <source>
        <dbReference type="ARBA" id="ARBA00023136"/>
    </source>
</evidence>
<comment type="subcellular location">
    <subcellularLocation>
        <location evidence="1">Membrane</location>
        <topology evidence="1">Multi-pass membrane protein</topology>
    </subcellularLocation>
</comment>
<dbReference type="InterPro" id="IPR027417">
    <property type="entry name" value="P-loop_NTPase"/>
</dbReference>
<dbReference type="Proteomes" id="UP000095751">
    <property type="component" value="Unassembled WGS sequence"/>
</dbReference>
<dbReference type="InterPro" id="IPR003593">
    <property type="entry name" value="AAA+_ATPase"/>
</dbReference>
<keyword evidence="5" id="KW-0677">Repeat</keyword>
<evidence type="ECO:0000313" key="17">
    <source>
        <dbReference type="Proteomes" id="UP000095751"/>
    </source>
</evidence>
<dbReference type="InterPro" id="IPR039421">
    <property type="entry name" value="Type_1_exporter"/>
</dbReference>
<feature type="domain" description="ABC transmembrane type-1" evidence="15">
    <location>
        <begin position="1130"/>
        <end position="1443"/>
    </location>
</feature>
<evidence type="ECO:0000256" key="1">
    <source>
        <dbReference type="ARBA" id="ARBA00004141"/>
    </source>
</evidence>
<dbReference type="InterPro" id="IPR017871">
    <property type="entry name" value="ABC_transporter-like_CS"/>
</dbReference>
<proteinExistence type="inferred from homology"/>
<gene>
    <name evidence="16" type="ORF">FRACYDRAFT_244201</name>
</gene>
<dbReference type="GO" id="GO:0005743">
    <property type="term" value="C:mitochondrial inner membrane"/>
    <property type="evidence" value="ECO:0007669"/>
    <property type="project" value="TreeGrafter"/>
</dbReference>
<evidence type="ECO:0000256" key="6">
    <source>
        <dbReference type="ARBA" id="ARBA00022741"/>
    </source>
</evidence>
<feature type="transmembrane region" description="Helical" evidence="13">
    <location>
        <begin position="1420"/>
        <end position="1439"/>
    </location>
</feature>
<feature type="domain" description="ABC transporter" evidence="14">
    <location>
        <begin position="805"/>
        <end position="1051"/>
    </location>
</feature>
<dbReference type="PROSITE" id="PS50893">
    <property type="entry name" value="ABC_TRANSPORTER_2"/>
    <property type="match status" value="2"/>
</dbReference>
<feature type="compositionally biased region" description="Basic residues" evidence="12">
    <location>
        <begin position="1486"/>
        <end position="1499"/>
    </location>
</feature>
<feature type="transmembrane region" description="Helical" evidence="13">
    <location>
        <begin position="1197"/>
        <end position="1217"/>
    </location>
</feature>
<feature type="compositionally biased region" description="Basic residues" evidence="12">
    <location>
        <begin position="1072"/>
        <end position="1083"/>
    </location>
</feature>
<dbReference type="PANTHER" id="PTHR43394:SF27">
    <property type="entry name" value="ATP-DEPENDENT TRANSLOCASE ABCB1-LIKE"/>
    <property type="match status" value="1"/>
</dbReference>
<feature type="domain" description="ABC transmembrane type-1" evidence="15">
    <location>
        <begin position="97"/>
        <end position="398"/>
    </location>
</feature>
<evidence type="ECO:0000256" key="11">
    <source>
        <dbReference type="ARBA" id="ARBA00023180"/>
    </source>
</evidence>
<dbReference type="CDD" id="cd18578">
    <property type="entry name" value="ABC_6TM_Pgp_ABCB1_D2_like"/>
    <property type="match status" value="1"/>
</dbReference>
<keyword evidence="9 13" id="KW-1133">Transmembrane helix</keyword>
<dbReference type="OrthoDB" id="6500128at2759"/>
<dbReference type="GO" id="GO:0090374">
    <property type="term" value="P:oligopeptide export from mitochondrion"/>
    <property type="evidence" value="ECO:0007669"/>
    <property type="project" value="TreeGrafter"/>
</dbReference>
<feature type="compositionally biased region" description="Basic and acidic residues" evidence="12">
    <location>
        <begin position="429"/>
        <end position="439"/>
    </location>
</feature>
<dbReference type="EMBL" id="KV784364">
    <property type="protein sequence ID" value="OEU12938.1"/>
    <property type="molecule type" value="Genomic_DNA"/>
</dbReference>
<accession>A0A1E7F415</accession>
<evidence type="ECO:0000259" key="15">
    <source>
        <dbReference type="PROSITE" id="PS50929"/>
    </source>
</evidence>